<dbReference type="GO" id="GO:0016020">
    <property type="term" value="C:membrane"/>
    <property type="evidence" value="ECO:0007669"/>
    <property type="project" value="UniProtKB-SubCell"/>
</dbReference>
<dbReference type="InterPro" id="IPR049453">
    <property type="entry name" value="Memb_transporter_dom"/>
</dbReference>
<evidence type="ECO:0000259" key="7">
    <source>
        <dbReference type="Pfam" id="PF13515"/>
    </source>
</evidence>
<dbReference type="GeneID" id="59161088"/>
<evidence type="ECO:0000313" key="9">
    <source>
        <dbReference type="Proteomes" id="UP000271708"/>
    </source>
</evidence>
<keyword evidence="2 6" id="KW-0812">Transmembrane</keyword>
<proteinExistence type="predicted"/>
<keyword evidence="4 6" id="KW-0472">Membrane</keyword>
<feature type="domain" description="Integral membrane bound transporter" evidence="7">
    <location>
        <begin position="57"/>
        <end position="178"/>
    </location>
</feature>
<evidence type="ECO:0000256" key="4">
    <source>
        <dbReference type="ARBA" id="ARBA00023136"/>
    </source>
</evidence>
<evidence type="ECO:0000256" key="5">
    <source>
        <dbReference type="SAM" id="MobiDB-lite"/>
    </source>
</evidence>
<dbReference type="KEGG" id="jme:EEW87_007920"/>
<evidence type="ECO:0000256" key="3">
    <source>
        <dbReference type="ARBA" id="ARBA00022989"/>
    </source>
</evidence>
<evidence type="ECO:0000256" key="6">
    <source>
        <dbReference type="SAM" id="Phobius"/>
    </source>
</evidence>
<dbReference type="Proteomes" id="UP000271708">
    <property type="component" value="Chromosome"/>
</dbReference>
<evidence type="ECO:0000256" key="1">
    <source>
        <dbReference type="ARBA" id="ARBA00004141"/>
    </source>
</evidence>
<evidence type="ECO:0000313" key="8">
    <source>
        <dbReference type="EMBL" id="QFQ30261.2"/>
    </source>
</evidence>
<sequence>MSDEPTSAQQAAWRRRMQGEVVTPVVVTARNAREGDPWARGTVMLVIKAAVAGTAAWTLASNVFDSSTPTYAPLAAMLVVERTIARSVSGSVQRLVAVLIGMLMAAGAGLAVGLHWWTMLPVLAVAVAIGRIPALGDHGSMVPTMALLSLITAGGTDTDFTVATMLETVMGGAIGILVNAVVAPPAHIETSRQRLRRIAGEAYDLVTDVGEALKGGSWTVEEAQEWAQRSERLADEAPSVLAAVDLGQESTRMNPRMVLKRTDADWTGYRDAVRALRAIQAQIAGIAATLSEVRDPEHPVQPPSERYLEAFGEVLLDLASGMSLLDRTDDAARDELTEILDRCQDRITTLGDEVYEAGAGVFAYGSLLVDATRMLQVVDAARPGIALPVEAIGPEPDGDTEEPRSGDTL</sequence>
<dbReference type="RefSeq" id="WP_148041569.1">
    <property type="nucleotide sequence ID" value="NZ_CP044548.2"/>
</dbReference>
<dbReference type="AlphaFoldDB" id="A0A5P8FM50"/>
<dbReference type="EMBL" id="CP044548">
    <property type="protein sequence ID" value="QFQ30261.2"/>
    <property type="molecule type" value="Genomic_DNA"/>
</dbReference>
<protein>
    <recommendedName>
        <fullName evidence="7">Integral membrane bound transporter domain-containing protein</fullName>
    </recommendedName>
</protein>
<feature type="region of interest" description="Disordered" evidence="5">
    <location>
        <begin position="389"/>
        <end position="409"/>
    </location>
</feature>
<feature type="transmembrane region" description="Helical" evidence="6">
    <location>
        <begin position="95"/>
        <end position="117"/>
    </location>
</feature>
<dbReference type="Pfam" id="PF13515">
    <property type="entry name" value="FUSC_2"/>
    <property type="match status" value="1"/>
</dbReference>
<keyword evidence="3 6" id="KW-1133">Transmembrane helix</keyword>
<name>A0A5P8FM50_9MICO</name>
<reference evidence="8 9" key="1">
    <citation type="submission" date="2019-09" db="EMBL/GenBank/DDBJ databases">
        <title>Complete Genome Sequence of Janibacter melonis M714 with both human health impact and industrial applications.</title>
        <authorList>
            <person name="Jin M."/>
            <person name="Zhao Q.R."/>
        </authorList>
    </citation>
    <scope>NUCLEOTIDE SEQUENCE [LARGE SCALE GENOMIC DNA]</scope>
    <source>
        <strain evidence="8 9">M714</strain>
    </source>
</reference>
<gene>
    <name evidence="8" type="ORF">EEW87_007920</name>
</gene>
<comment type="subcellular location">
    <subcellularLocation>
        <location evidence="1">Membrane</location>
        <topology evidence="1">Multi-pass membrane protein</topology>
    </subcellularLocation>
</comment>
<organism evidence="8 9">
    <name type="scientific">Janibacter melonis</name>
    <dbReference type="NCBI Taxonomy" id="262209"/>
    <lineage>
        <taxon>Bacteria</taxon>
        <taxon>Bacillati</taxon>
        <taxon>Actinomycetota</taxon>
        <taxon>Actinomycetes</taxon>
        <taxon>Micrococcales</taxon>
        <taxon>Intrasporangiaceae</taxon>
        <taxon>Janibacter</taxon>
    </lineage>
</organism>
<evidence type="ECO:0000256" key="2">
    <source>
        <dbReference type="ARBA" id="ARBA00022692"/>
    </source>
</evidence>
<accession>A0A5P8FM50</accession>